<gene>
    <name evidence="2" type="ORF">BT63DRAFT_455675</name>
</gene>
<dbReference type="AlphaFoldDB" id="A0A6A6UF17"/>
<feature type="region of interest" description="Disordered" evidence="1">
    <location>
        <begin position="191"/>
        <end position="212"/>
    </location>
</feature>
<keyword evidence="3" id="KW-1185">Reference proteome</keyword>
<accession>A0A6A6UF17</accession>
<dbReference type="EMBL" id="MU004235">
    <property type="protein sequence ID" value="KAF2669688.1"/>
    <property type="molecule type" value="Genomic_DNA"/>
</dbReference>
<reference evidence="2" key="1">
    <citation type="journal article" date="2020" name="Stud. Mycol.">
        <title>101 Dothideomycetes genomes: a test case for predicting lifestyles and emergence of pathogens.</title>
        <authorList>
            <person name="Haridas S."/>
            <person name="Albert R."/>
            <person name="Binder M."/>
            <person name="Bloem J."/>
            <person name="Labutti K."/>
            <person name="Salamov A."/>
            <person name="Andreopoulos B."/>
            <person name="Baker S."/>
            <person name="Barry K."/>
            <person name="Bills G."/>
            <person name="Bluhm B."/>
            <person name="Cannon C."/>
            <person name="Castanera R."/>
            <person name="Culley D."/>
            <person name="Daum C."/>
            <person name="Ezra D."/>
            <person name="Gonzalez J."/>
            <person name="Henrissat B."/>
            <person name="Kuo A."/>
            <person name="Liang C."/>
            <person name="Lipzen A."/>
            <person name="Lutzoni F."/>
            <person name="Magnuson J."/>
            <person name="Mondo S."/>
            <person name="Nolan M."/>
            <person name="Ohm R."/>
            <person name="Pangilinan J."/>
            <person name="Park H.-J."/>
            <person name="Ramirez L."/>
            <person name="Alfaro M."/>
            <person name="Sun H."/>
            <person name="Tritt A."/>
            <person name="Yoshinaga Y."/>
            <person name="Zwiers L.-H."/>
            <person name="Turgeon B."/>
            <person name="Goodwin S."/>
            <person name="Spatafora J."/>
            <person name="Crous P."/>
            <person name="Grigoriev I."/>
        </authorList>
    </citation>
    <scope>NUCLEOTIDE SEQUENCE</scope>
    <source>
        <strain evidence="2">CBS 115976</strain>
    </source>
</reference>
<sequence length="212" mass="24049">MSSSSWYWTSRPLAIVKSGTAHQSCNVQFLVLHITSISLPHHTTQPTNSIHHITSQTTHFISNITSHLSQRTSSPTTHLVVNIRSHLQQHITYLPSHHLANMQYEDYTAKELLHTLHGVKELVRQADKEPDEEVQDYMLEGTDRVVNAIIKKAKCMEFDRALEACHPKKAEKVTIKLKGLTKVYLPLKGLRGHKTPTERRAQRNRAALSPSS</sequence>
<evidence type="ECO:0000313" key="3">
    <source>
        <dbReference type="Proteomes" id="UP000799302"/>
    </source>
</evidence>
<protein>
    <submittedName>
        <fullName evidence="2">Uncharacterized protein</fullName>
    </submittedName>
</protein>
<organism evidence="2 3">
    <name type="scientific">Microthyrium microscopicum</name>
    <dbReference type="NCBI Taxonomy" id="703497"/>
    <lineage>
        <taxon>Eukaryota</taxon>
        <taxon>Fungi</taxon>
        <taxon>Dikarya</taxon>
        <taxon>Ascomycota</taxon>
        <taxon>Pezizomycotina</taxon>
        <taxon>Dothideomycetes</taxon>
        <taxon>Dothideomycetes incertae sedis</taxon>
        <taxon>Microthyriales</taxon>
        <taxon>Microthyriaceae</taxon>
        <taxon>Microthyrium</taxon>
    </lineage>
</organism>
<evidence type="ECO:0000256" key="1">
    <source>
        <dbReference type="SAM" id="MobiDB-lite"/>
    </source>
</evidence>
<proteinExistence type="predicted"/>
<evidence type="ECO:0000313" key="2">
    <source>
        <dbReference type="EMBL" id="KAF2669688.1"/>
    </source>
</evidence>
<name>A0A6A6UF17_9PEZI</name>
<dbReference type="Proteomes" id="UP000799302">
    <property type="component" value="Unassembled WGS sequence"/>
</dbReference>